<dbReference type="Proteomes" id="UP000308838">
    <property type="component" value="Unassembled WGS sequence"/>
</dbReference>
<gene>
    <name evidence="1" type="ORF">CQA69_05345</name>
</gene>
<name>A0A4U7BH17_9BACT</name>
<evidence type="ECO:0008006" key="3">
    <source>
        <dbReference type="Google" id="ProtNLM"/>
    </source>
</evidence>
<proteinExistence type="predicted"/>
<comment type="caution">
    <text evidence="1">The sequence shown here is derived from an EMBL/GenBank/DDBJ whole genome shotgun (WGS) entry which is preliminary data.</text>
</comment>
<dbReference type="AlphaFoldDB" id="A0A4U7BH17"/>
<accession>A0A4U7BH17</accession>
<dbReference type="EMBL" id="NXLZ01000008">
    <property type="protein sequence ID" value="TKX30659.1"/>
    <property type="molecule type" value="Genomic_DNA"/>
</dbReference>
<protein>
    <recommendedName>
        <fullName evidence="3">DUF3168 domain-containing protein</fullName>
    </recommendedName>
</protein>
<reference evidence="1 2" key="1">
    <citation type="submission" date="2018-05" db="EMBL/GenBank/DDBJ databases">
        <title>Novel Campyloabacter and Helicobacter Species and Strains.</title>
        <authorList>
            <person name="Mannion A.J."/>
            <person name="Shen Z."/>
            <person name="Fox J.G."/>
        </authorList>
    </citation>
    <scope>NUCLEOTIDE SEQUENCE [LARGE SCALE GENOMIC DNA]</scope>
    <source>
        <strain evidence="2">MIT17-664</strain>
    </source>
</reference>
<keyword evidence="2" id="KW-1185">Reference proteome</keyword>
<sequence length="116" mass="14050">MQDFLSHFLKELKDFLDIEIYPISRAKDKLEKAFLIYEISNEELNLSIDDRILNKELEINLTLYTPKYKELRELKHKIEIFVLKFQKKPIEILFNTEDKDEESGFYSSDVFLTYYL</sequence>
<dbReference type="RefSeq" id="WP_137620766.1">
    <property type="nucleotide sequence ID" value="NZ_NXLZ01000008.1"/>
</dbReference>
<organism evidence="1 2">
    <name type="scientific">Campylobacter estrildidarum</name>
    <dbReference type="NCBI Taxonomy" id="2510189"/>
    <lineage>
        <taxon>Bacteria</taxon>
        <taxon>Pseudomonadati</taxon>
        <taxon>Campylobacterota</taxon>
        <taxon>Epsilonproteobacteria</taxon>
        <taxon>Campylobacterales</taxon>
        <taxon>Campylobacteraceae</taxon>
        <taxon>Campylobacter</taxon>
    </lineage>
</organism>
<evidence type="ECO:0000313" key="1">
    <source>
        <dbReference type="EMBL" id="TKX30659.1"/>
    </source>
</evidence>
<dbReference type="OrthoDB" id="5355694at2"/>
<evidence type="ECO:0000313" key="2">
    <source>
        <dbReference type="Proteomes" id="UP000308838"/>
    </source>
</evidence>